<name>A0A1D2NA04_ORCCI</name>
<reference evidence="23 24" key="1">
    <citation type="journal article" date="2016" name="Genome Biol. Evol.">
        <title>Gene Family Evolution Reflects Adaptation to Soil Environmental Stressors in the Genome of the Collembolan Orchesella cincta.</title>
        <authorList>
            <person name="Faddeeva-Vakhrusheva A."/>
            <person name="Derks M.F."/>
            <person name="Anvar S.Y."/>
            <person name="Agamennone V."/>
            <person name="Suring W."/>
            <person name="Smit S."/>
            <person name="van Straalen N.M."/>
            <person name="Roelofs D."/>
        </authorList>
    </citation>
    <scope>NUCLEOTIDE SEQUENCE [LARGE SCALE GENOMIC DNA]</scope>
    <source>
        <tissue evidence="23">Mixed pool</tissue>
    </source>
</reference>
<dbReference type="OrthoDB" id="24948at2759"/>
<dbReference type="Pfam" id="PF00752">
    <property type="entry name" value="XPG_N"/>
    <property type="match status" value="1"/>
</dbReference>
<keyword evidence="15" id="KW-0234">DNA repair</keyword>
<protein>
    <recommendedName>
        <fullName evidence="4">Anaphase-promoting complex subunit 10</fullName>
    </recommendedName>
    <alternativeName>
        <fullName evidence="19">Cyclosome subunit 10</fullName>
    </alternativeName>
</protein>
<feature type="region of interest" description="Disordered" evidence="20">
    <location>
        <begin position="932"/>
        <end position="960"/>
    </location>
</feature>
<dbReference type="PANTHER" id="PTHR16171:SF7">
    <property type="entry name" value="DNA REPAIR PROTEIN RAD2"/>
    <property type="match status" value="1"/>
</dbReference>
<feature type="domain" description="Sm" evidence="22">
    <location>
        <begin position="34"/>
        <end position="109"/>
    </location>
</feature>
<dbReference type="SMART" id="SM00651">
    <property type="entry name" value="Sm"/>
    <property type="match status" value="1"/>
</dbReference>
<dbReference type="InterPro" id="IPR006086">
    <property type="entry name" value="XPG-I_dom"/>
</dbReference>
<feature type="compositionally biased region" description="Basic and acidic residues" evidence="20">
    <location>
        <begin position="604"/>
        <end position="614"/>
    </location>
</feature>
<evidence type="ECO:0000256" key="20">
    <source>
        <dbReference type="SAM" id="MobiDB-lite"/>
    </source>
</evidence>
<feature type="compositionally biased region" description="Low complexity" evidence="20">
    <location>
        <begin position="1326"/>
        <end position="1347"/>
    </location>
</feature>
<evidence type="ECO:0000313" key="23">
    <source>
        <dbReference type="EMBL" id="ODN02084.1"/>
    </source>
</evidence>
<feature type="region of interest" description="Disordered" evidence="20">
    <location>
        <begin position="409"/>
        <end position="440"/>
    </location>
</feature>
<evidence type="ECO:0000256" key="15">
    <source>
        <dbReference type="ARBA" id="ARBA00023204"/>
    </source>
</evidence>
<comment type="caution">
    <text evidence="23">The sequence shown here is derived from an EMBL/GenBank/DDBJ whole genome shotgun (WGS) entry which is preliminary data.</text>
</comment>
<dbReference type="Gene3D" id="2.60.120.260">
    <property type="entry name" value="Galactose-binding domain-like"/>
    <property type="match status" value="1"/>
</dbReference>
<feature type="region of interest" description="Disordered" evidence="20">
    <location>
        <begin position="1284"/>
        <end position="1375"/>
    </location>
</feature>
<dbReference type="Gene3D" id="1.10.150.20">
    <property type="entry name" value="5' to 3' exonuclease, C-terminal subdomain"/>
    <property type="match status" value="1"/>
</dbReference>
<evidence type="ECO:0000256" key="8">
    <source>
        <dbReference type="ARBA" id="ARBA00022723"/>
    </source>
</evidence>
<dbReference type="CDD" id="cd06168">
    <property type="entry name" value="LSMD1"/>
    <property type="match status" value="1"/>
</dbReference>
<dbReference type="CDD" id="cd09868">
    <property type="entry name" value="PIN_XPG_RAD2"/>
    <property type="match status" value="2"/>
</dbReference>
<dbReference type="SUPFAM" id="SSF47807">
    <property type="entry name" value="5' to 3' exonuclease, C-terminal subdomain"/>
    <property type="match status" value="1"/>
</dbReference>
<dbReference type="InterPro" id="IPR008918">
    <property type="entry name" value="HhH2"/>
</dbReference>
<dbReference type="PROSITE" id="PS52002">
    <property type="entry name" value="SM"/>
    <property type="match status" value="1"/>
</dbReference>
<evidence type="ECO:0000256" key="13">
    <source>
        <dbReference type="ARBA" id="ARBA00022801"/>
    </source>
</evidence>
<comment type="similarity">
    <text evidence="3">Belongs to the APC10 family.</text>
</comment>
<dbReference type="Pfam" id="PF00867">
    <property type="entry name" value="XPG_I"/>
    <property type="match status" value="1"/>
</dbReference>
<evidence type="ECO:0000256" key="1">
    <source>
        <dbReference type="ARBA" id="ARBA00001946"/>
    </source>
</evidence>
<gene>
    <name evidence="23" type="ORF">Ocin01_04576</name>
</gene>
<evidence type="ECO:0000256" key="2">
    <source>
        <dbReference type="ARBA" id="ARBA00004123"/>
    </source>
</evidence>
<dbReference type="Pfam" id="PF03256">
    <property type="entry name" value="ANAPC10"/>
    <property type="match status" value="1"/>
</dbReference>
<dbReference type="FunFam" id="2.60.120.260:FF:000019">
    <property type="entry name" value="Anaphase-promoting complex subunit 10"/>
    <property type="match status" value="1"/>
</dbReference>
<keyword evidence="6" id="KW-0132">Cell division</keyword>
<dbReference type="GO" id="GO:0000400">
    <property type="term" value="F:four-way junction DNA binding"/>
    <property type="evidence" value="ECO:0007669"/>
    <property type="project" value="UniProtKB-ARBA"/>
</dbReference>
<dbReference type="PRINTS" id="PR00853">
    <property type="entry name" value="XPGRADSUPER"/>
</dbReference>
<evidence type="ECO:0000256" key="12">
    <source>
        <dbReference type="ARBA" id="ARBA00022786"/>
    </source>
</evidence>
<evidence type="ECO:0000256" key="19">
    <source>
        <dbReference type="ARBA" id="ARBA00078348"/>
    </source>
</evidence>
<dbReference type="PROSITE" id="PS51284">
    <property type="entry name" value="DOC"/>
    <property type="match status" value="1"/>
</dbReference>
<dbReference type="Gene3D" id="2.30.30.100">
    <property type="match status" value="1"/>
</dbReference>
<dbReference type="SUPFAM" id="SSF49785">
    <property type="entry name" value="Galactose-binding domain-like"/>
    <property type="match status" value="1"/>
</dbReference>
<dbReference type="Pfam" id="PF01423">
    <property type="entry name" value="LSM"/>
    <property type="match status" value="1"/>
</dbReference>
<dbReference type="GO" id="GO:0017108">
    <property type="term" value="F:5'-flap endonuclease activity"/>
    <property type="evidence" value="ECO:0007669"/>
    <property type="project" value="UniProtKB-ARBA"/>
</dbReference>
<dbReference type="CDD" id="cd08366">
    <property type="entry name" value="APC10"/>
    <property type="match status" value="1"/>
</dbReference>
<dbReference type="GO" id="GO:0051301">
    <property type="term" value="P:cell division"/>
    <property type="evidence" value="ECO:0007669"/>
    <property type="project" value="UniProtKB-KW"/>
</dbReference>
<evidence type="ECO:0000256" key="11">
    <source>
        <dbReference type="ARBA" id="ARBA00022776"/>
    </source>
</evidence>
<dbReference type="GO" id="GO:0005680">
    <property type="term" value="C:anaphase-promoting complex"/>
    <property type="evidence" value="ECO:0007669"/>
    <property type="project" value="InterPro"/>
</dbReference>
<keyword evidence="24" id="KW-1185">Reference proteome</keyword>
<dbReference type="InterPro" id="IPR006085">
    <property type="entry name" value="XPG_DNA_repair_N"/>
</dbReference>
<dbReference type="InterPro" id="IPR019974">
    <property type="entry name" value="XPG_CS"/>
</dbReference>
<keyword evidence="14" id="KW-0460">Magnesium</keyword>
<dbReference type="InterPro" id="IPR008979">
    <property type="entry name" value="Galactose-bd-like_sf"/>
</dbReference>
<evidence type="ECO:0000256" key="18">
    <source>
        <dbReference type="ARBA" id="ARBA00038112"/>
    </source>
</evidence>
<dbReference type="SMART" id="SM01337">
    <property type="entry name" value="APC10"/>
    <property type="match status" value="1"/>
</dbReference>
<evidence type="ECO:0000256" key="9">
    <source>
        <dbReference type="ARBA" id="ARBA00022759"/>
    </source>
</evidence>
<evidence type="ECO:0000259" key="22">
    <source>
        <dbReference type="PROSITE" id="PS52002"/>
    </source>
</evidence>
<keyword evidence="10" id="KW-0227">DNA damage</keyword>
<feature type="region of interest" description="Disordered" evidence="20">
    <location>
        <begin position="855"/>
        <end position="875"/>
    </location>
</feature>
<dbReference type="PROSITE" id="PS00841">
    <property type="entry name" value="XPG_1"/>
    <property type="match status" value="1"/>
</dbReference>
<dbReference type="OMA" id="KNEPANP"/>
<feature type="region of interest" description="Disordered" evidence="20">
    <location>
        <begin position="648"/>
        <end position="677"/>
    </location>
</feature>
<dbReference type="SMART" id="SM00484">
    <property type="entry name" value="XPGI"/>
    <property type="match status" value="1"/>
</dbReference>
<dbReference type="InterPro" id="IPR004939">
    <property type="entry name" value="APC_su10/DOC_dom"/>
</dbReference>
<evidence type="ECO:0000256" key="17">
    <source>
        <dbReference type="ARBA" id="ARBA00023306"/>
    </source>
</evidence>
<evidence type="ECO:0000256" key="10">
    <source>
        <dbReference type="ARBA" id="ARBA00022763"/>
    </source>
</evidence>
<keyword evidence="5" id="KW-0597">Phosphoprotein</keyword>
<feature type="compositionally biased region" description="Basic and acidic residues" evidence="20">
    <location>
        <begin position="430"/>
        <end position="440"/>
    </location>
</feature>
<evidence type="ECO:0000256" key="6">
    <source>
        <dbReference type="ARBA" id="ARBA00022618"/>
    </source>
</evidence>
<keyword evidence="8" id="KW-0479">Metal-binding</keyword>
<dbReference type="GO" id="GO:0006281">
    <property type="term" value="P:DNA repair"/>
    <property type="evidence" value="ECO:0007669"/>
    <property type="project" value="UniProtKB-KW"/>
</dbReference>
<dbReference type="PANTHER" id="PTHR16171">
    <property type="entry name" value="DNA REPAIR PROTEIN COMPLEMENTING XP-G CELLS-RELATED"/>
    <property type="match status" value="1"/>
</dbReference>
<dbReference type="InterPro" id="IPR003903">
    <property type="entry name" value="UIM_dom"/>
</dbReference>
<dbReference type="InterPro" id="IPR047575">
    <property type="entry name" value="Sm"/>
</dbReference>
<feature type="compositionally biased region" description="Basic and acidic residues" evidence="20">
    <location>
        <begin position="857"/>
        <end position="875"/>
    </location>
</feature>
<feature type="compositionally biased region" description="Basic and acidic residues" evidence="20">
    <location>
        <begin position="1363"/>
        <end position="1375"/>
    </location>
</feature>
<evidence type="ECO:0000256" key="4">
    <source>
        <dbReference type="ARBA" id="ARBA00013927"/>
    </source>
</evidence>
<dbReference type="GO" id="GO:0003723">
    <property type="term" value="F:RNA binding"/>
    <property type="evidence" value="ECO:0007669"/>
    <property type="project" value="InterPro"/>
</dbReference>
<dbReference type="InterPro" id="IPR001163">
    <property type="entry name" value="Sm_dom_euk/arc"/>
</dbReference>
<keyword evidence="12" id="KW-0833">Ubl conjugation pathway</keyword>
<keyword evidence="17" id="KW-0131">Cell cycle</keyword>
<dbReference type="CDD" id="cd09904">
    <property type="entry name" value="H3TH_XPG"/>
    <property type="match status" value="1"/>
</dbReference>
<dbReference type="GO" id="GO:0046872">
    <property type="term" value="F:metal ion binding"/>
    <property type="evidence" value="ECO:0007669"/>
    <property type="project" value="UniProtKB-KW"/>
</dbReference>
<dbReference type="InterPro" id="IPR016901">
    <property type="entry name" value="APC10/Doc1"/>
</dbReference>
<feature type="domain" description="DOC" evidence="21">
    <location>
        <begin position="130"/>
        <end position="314"/>
    </location>
</feature>
<evidence type="ECO:0000256" key="7">
    <source>
        <dbReference type="ARBA" id="ARBA00022722"/>
    </source>
</evidence>
<keyword evidence="9" id="KW-0255">Endonuclease</keyword>
<dbReference type="InterPro" id="IPR036279">
    <property type="entry name" value="5-3_exonuclease_C_sf"/>
</dbReference>
<evidence type="ECO:0000313" key="24">
    <source>
        <dbReference type="Proteomes" id="UP000094527"/>
    </source>
</evidence>
<evidence type="ECO:0000256" key="5">
    <source>
        <dbReference type="ARBA" id="ARBA00022553"/>
    </source>
</evidence>
<dbReference type="STRING" id="48709.A0A1D2NA04"/>
<dbReference type="GO" id="GO:0031417">
    <property type="term" value="C:NatC complex"/>
    <property type="evidence" value="ECO:0007669"/>
    <property type="project" value="InterPro"/>
</dbReference>
<dbReference type="InterPro" id="IPR006084">
    <property type="entry name" value="XPG/Rad2"/>
</dbReference>
<keyword evidence="11" id="KW-0498">Mitosis</keyword>
<organism evidence="23 24">
    <name type="scientific">Orchesella cincta</name>
    <name type="common">Springtail</name>
    <name type="synonym">Podura cincta</name>
    <dbReference type="NCBI Taxonomy" id="48709"/>
    <lineage>
        <taxon>Eukaryota</taxon>
        <taxon>Metazoa</taxon>
        <taxon>Ecdysozoa</taxon>
        <taxon>Arthropoda</taxon>
        <taxon>Hexapoda</taxon>
        <taxon>Collembola</taxon>
        <taxon>Entomobryomorpha</taxon>
        <taxon>Entomobryoidea</taxon>
        <taxon>Orchesellidae</taxon>
        <taxon>Orchesellinae</taxon>
        <taxon>Orchesella</taxon>
    </lineage>
</organism>
<feature type="compositionally biased region" description="Low complexity" evidence="20">
    <location>
        <begin position="621"/>
        <end position="633"/>
    </location>
</feature>
<dbReference type="Gene3D" id="6.10.140.100">
    <property type="match status" value="1"/>
</dbReference>
<dbReference type="Gene3D" id="3.40.50.1010">
    <property type="entry name" value="5'-nuclease"/>
    <property type="match status" value="2"/>
</dbReference>
<dbReference type="SMART" id="SM00279">
    <property type="entry name" value="HhH2"/>
    <property type="match status" value="1"/>
</dbReference>
<dbReference type="SUPFAM" id="SSF88723">
    <property type="entry name" value="PIN domain-like"/>
    <property type="match status" value="1"/>
</dbReference>
<keyword evidence="16" id="KW-0539">Nucleus</keyword>
<keyword evidence="7" id="KW-0540">Nuclease</keyword>
<sequence>MGIHGLWQVLEPTGRPVNIHSLRGKVLAVVSGLQGKELLQSLLNKWMKINLTDGRTLTGNFLCVDRDANIIIGTASEYSNDSMTGEPRVLGLAMVPGRHVVSINFPNIIIIIMAAATPAQGNGPPPTPPVNGRYRTGDDIDPMKDERSGLIREVGCQAIWSLSSCKPGFGVDQLRDQSLENYWQSDGQLPHLVNIQFRRKMTIRDICIYTDFKLDESYTPSKISIRCGTHFNDLQEVELVEFSEPSGWVQIFLKDIRDRPIRTFMLQLAVLSNHQNGRDTHLRQIRIHSPVDNLPVAVFPDVSIWLHQLVKGFRDKDGNPLPNAHLLGVFHRVCKLLNSGIKPVFVFDGGVPVLKRQTLAARRQRKLDSLDKAESSRQKILSAFLRQQLQRQYKQALPPSLRMQAKIQALSSERSPSVSPKKKSVTFASNEEKGTLKDSNEIDEDLEAFRAKLVAKLEDDIDEAETRHERTISDSDDDDTHRHQYGVDYSENFSVIQAPEFDTLPLETQHEILFEMQESKKMNSWGKFDKMPKDLPSFSNFQMDRLVKRRTLQKKIQSVQAEMGQRHIHVQNLDDLLKMDYGFTEKETKVIGSKSDGFVLIKSQEPKKGNKNVENEESSSEPKPGTSSSSKEPQVITIDDYIEDSFSDDGSIVEESKPSEGPPATDQPPKTNSISDDEDEELKLAIELSLMEAKKSNNLHVATTEELKTLNKKEECKAESKPQCQATEITDNSQMSQIQLTQLSHCAKFLDTVGFHMPSKPNIAVKNGITETKSQQVSTKKSEEVNVTELDIGALKESDSESDDDFEEVVMENDDDDDVVSSAHKTVAVVIDVDTIKNLPPDQDIFADIFANPDITENSRKSPSDKEESFVESEHEDILTENLNDKSVTLKEDLETFKSEEANASCPVMTETQWDSDSEIEADLLEMVTESTTNFHPPSSSEKSPITTPSLQQDSVASTSTSQFSASRSIISQPSKRMITAEYMQAQDQLNTELGKLQSERGFQERVATSISDQMQIETQELISLFGIPYLISPTEAESQCAFLDRACLTEGSITDDSDVWLFGGQRVYKNFFSQGQKHIEFYQGADIQRVLNLNREKLIVLALLIGSDYSDGIQGVGPVLGLEILSEFISNENDSFATLIKFHQWWEEVQNQRAEVFAGSKIKEKLRKLKLRPGFPSRAVYDAFINPTIDTSTEPFKWGNPDLDAIRTYTKQKFGWDQSKCDSMLLPVLKNRRCEAEQGRQMTLDSYITFGKLPTLENGKRKKGSKRLQTAVKKLKRVGNEECRELNLSSDSDSDDQRSSASSRRTVQKSTEGRKVKAPARKAKQPAQTSNISKPKPSKLTLPKSTVSSAQPPKPEVIPQRVQEESDKKKNKQKAIEIFKKRKEKQ</sequence>
<dbReference type="InterPro" id="IPR034110">
    <property type="entry name" value="LSMD1_Sm"/>
</dbReference>
<dbReference type="SUPFAM" id="SSF50182">
    <property type="entry name" value="Sm-like ribonucleoproteins"/>
    <property type="match status" value="1"/>
</dbReference>
<dbReference type="SMART" id="SM00485">
    <property type="entry name" value="XPGN"/>
    <property type="match status" value="1"/>
</dbReference>
<dbReference type="GO" id="GO:0031145">
    <property type="term" value="P:anaphase-promoting complex-dependent catabolic process"/>
    <property type="evidence" value="ECO:0007669"/>
    <property type="project" value="InterPro"/>
</dbReference>
<keyword evidence="13" id="KW-0378">Hydrolase</keyword>
<dbReference type="InterPro" id="IPR010920">
    <property type="entry name" value="LSM_dom_sf"/>
</dbReference>
<evidence type="ECO:0000259" key="21">
    <source>
        <dbReference type="PROSITE" id="PS51284"/>
    </source>
</evidence>
<feature type="region of interest" description="Disordered" evidence="20">
    <location>
        <begin position="601"/>
        <end position="636"/>
    </location>
</feature>
<dbReference type="EMBL" id="LJIJ01000125">
    <property type="protein sequence ID" value="ODN02084.1"/>
    <property type="molecule type" value="Genomic_DNA"/>
</dbReference>
<dbReference type="PROSITE" id="PS50330">
    <property type="entry name" value="UIM"/>
    <property type="match status" value="1"/>
</dbReference>
<proteinExistence type="inferred from homology"/>
<accession>A0A1D2NA04</accession>
<dbReference type="GO" id="GO:0008821">
    <property type="term" value="F:crossover junction DNA endonuclease activity"/>
    <property type="evidence" value="ECO:0007669"/>
    <property type="project" value="UniProtKB-ARBA"/>
</dbReference>
<evidence type="ECO:0000256" key="3">
    <source>
        <dbReference type="ARBA" id="ARBA00006762"/>
    </source>
</evidence>
<feature type="compositionally biased region" description="Polar residues" evidence="20">
    <location>
        <begin position="932"/>
        <end position="954"/>
    </location>
</feature>
<dbReference type="FunFam" id="1.10.150.20:FF:000030">
    <property type="entry name" value="Flap endonuclease GEN-like 1"/>
    <property type="match status" value="1"/>
</dbReference>
<comment type="cofactor">
    <cofactor evidence="1">
        <name>Mg(2+)</name>
        <dbReference type="ChEBI" id="CHEBI:18420"/>
    </cofactor>
</comment>
<evidence type="ECO:0000256" key="14">
    <source>
        <dbReference type="ARBA" id="ARBA00022842"/>
    </source>
</evidence>
<comment type="subcellular location">
    <subcellularLocation>
        <location evidence="2">Nucleus</location>
    </subcellularLocation>
</comment>
<dbReference type="InterPro" id="IPR029060">
    <property type="entry name" value="PIN-like_dom_sf"/>
</dbReference>
<evidence type="ECO:0000256" key="16">
    <source>
        <dbReference type="ARBA" id="ARBA00023242"/>
    </source>
</evidence>
<dbReference type="GO" id="GO:0003697">
    <property type="term" value="F:single-stranded DNA binding"/>
    <property type="evidence" value="ECO:0007669"/>
    <property type="project" value="TreeGrafter"/>
</dbReference>
<comment type="similarity">
    <text evidence="18">Belongs to the XPG/RAD2 endonuclease family. GEN subfamily.</text>
</comment>
<dbReference type="Proteomes" id="UP000094527">
    <property type="component" value="Unassembled WGS sequence"/>
</dbReference>